<reference evidence="1 2" key="1">
    <citation type="journal article" date="2018" name="Evol. Lett.">
        <title>Horizontal gene cluster transfer increased hallucinogenic mushroom diversity.</title>
        <authorList>
            <person name="Reynolds H.T."/>
            <person name="Vijayakumar V."/>
            <person name="Gluck-Thaler E."/>
            <person name="Korotkin H.B."/>
            <person name="Matheny P.B."/>
            <person name="Slot J.C."/>
        </authorList>
    </citation>
    <scope>NUCLEOTIDE SEQUENCE [LARGE SCALE GENOMIC DNA]</scope>
    <source>
        <strain evidence="1 2">SRW20</strain>
    </source>
</reference>
<comment type="caution">
    <text evidence="1">The sequence shown here is derived from an EMBL/GenBank/DDBJ whole genome shotgun (WGS) entry which is preliminary data.</text>
</comment>
<dbReference type="EMBL" id="NHYE01001391">
    <property type="protein sequence ID" value="PPQ96183.1"/>
    <property type="molecule type" value="Genomic_DNA"/>
</dbReference>
<accession>A0A409XZP3</accession>
<organism evidence="1 2">
    <name type="scientific">Gymnopilus dilepis</name>
    <dbReference type="NCBI Taxonomy" id="231916"/>
    <lineage>
        <taxon>Eukaryota</taxon>
        <taxon>Fungi</taxon>
        <taxon>Dikarya</taxon>
        <taxon>Basidiomycota</taxon>
        <taxon>Agaricomycotina</taxon>
        <taxon>Agaricomycetes</taxon>
        <taxon>Agaricomycetidae</taxon>
        <taxon>Agaricales</taxon>
        <taxon>Agaricineae</taxon>
        <taxon>Hymenogastraceae</taxon>
        <taxon>Gymnopilus</taxon>
    </lineage>
</organism>
<dbReference type="InParanoid" id="A0A409XZP3"/>
<dbReference type="OrthoDB" id="2900663at2759"/>
<dbReference type="Proteomes" id="UP000284706">
    <property type="component" value="Unassembled WGS sequence"/>
</dbReference>
<dbReference type="AlphaFoldDB" id="A0A409XZP3"/>
<feature type="non-terminal residue" evidence="1">
    <location>
        <position position="1"/>
    </location>
</feature>
<gene>
    <name evidence="1" type="ORF">CVT26_004818</name>
</gene>
<proteinExistence type="predicted"/>
<sequence length="969" mass="110103">GRTRKPNFSRITSYTKHVLLEETDLATTLEILENCRNVVDLTLWGPYEKGIEVLKSIVSALPLERLSTNIFKLQGINTDSFNWGVTPRGLSTFELDPEPLMNLTYLDITNIPKQSRSWDRWKKLASLPRLTHLSLPYSSLVLVPDILKECKCLQLLVLIYAADSPDVESLTPSHLIAEIFNDIRVVRINDMGSMEGWIEDWISGANGKTDFWKAAETTKAARLAKTEERNPSNSTSLYTMVQFSASFVAVILLGVPALAIRAREERRSLETNGIYGRDLDLDNDVSLLARRDLENIFGREFIEDLDERALPGILAQIHGSSNDEPLVPVLPPELEQEIFEFTALAYPRFAPTLLLVSKRVRQWVEPKIYEVLLLRSDDDCRPPLYKYKNSSKQRIAIWERVKAYAKHVLVQGVSASVAYEVLQSCVNVKNLMLWSAEHRNLKQLIFSLPVERLSVNVLELTGFDKDTTDTTGAGDLEENFVFDHTYFVNLTHLDVVYVPKSVRSWDRWKNLALLPRLTHLSFYASTVDMVKNTLKECEKLKLLVLIFQEDVTEHGDEVGNGKFPSGIFDDCRVVQMADRPSDEWVEDWISGAHGKGDFWLEAEQMQQVQKIQKFLRNSSQNSVVEYVPMHETVTTNPSSTHTKHFHLATPSTLDMQLIQEIEIDVGGSSTSSGSPSAFSDRRAEPILPPELEREIFEVAASDFPRFAPTLALVAKRVQQWIEMSLYDVLVLQMSPDGIKAWPPLFDAHRSGLTKRSNFERATAYARHVYLTGIPASTAMEVLRSCVNARNLELWDIQSDEKGAFDPSELEELIRSLPVERLSAQLPTMGSRRMGSPEFEFDHRCFVNLTHLDVSAMPRAARSWDKWKNLIRMPRLSHLALCAATMEMIEGLLDGCERLEVLVLLWVEDLEDASPEQATRISDDKRVVRIIEGYACSVEGWIARAQGKTETFWTMAEQMQKKRQIEKTVA</sequence>
<name>A0A409XZP3_9AGAR</name>
<evidence type="ECO:0000313" key="1">
    <source>
        <dbReference type="EMBL" id="PPQ96183.1"/>
    </source>
</evidence>
<keyword evidence="2" id="KW-1185">Reference proteome</keyword>
<dbReference type="SUPFAM" id="SSF52058">
    <property type="entry name" value="L domain-like"/>
    <property type="match status" value="1"/>
</dbReference>
<protein>
    <submittedName>
        <fullName evidence="1">Uncharacterized protein</fullName>
    </submittedName>
</protein>
<evidence type="ECO:0000313" key="2">
    <source>
        <dbReference type="Proteomes" id="UP000284706"/>
    </source>
</evidence>